<dbReference type="PANTHER" id="PTHR11432:SF3">
    <property type="entry name" value="NADH-UBIQUINONE OXIDOREDUCTASE CHAIN 1"/>
    <property type="match status" value="1"/>
</dbReference>
<feature type="transmembrane region" description="Helical" evidence="9">
    <location>
        <begin position="94"/>
        <end position="113"/>
    </location>
</feature>
<feature type="transmembrane region" description="Helical" evidence="9">
    <location>
        <begin position="144"/>
        <end position="168"/>
    </location>
</feature>
<accession>A0AA35T065</accession>
<evidence type="ECO:0000256" key="3">
    <source>
        <dbReference type="ARBA" id="ARBA00021009"/>
    </source>
</evidence>
<protein>
    <recommendedName>
        <fullName evidence="3">NADH-ubiquinone oxidoreductase chain 1</fullName>
    </recommendedName>
    <alternativeName>
        <fullName evidence="7">NADH dehydrogenase subunit 1</fullName>
    </alternativeName>
</protein>
<evidence type="ECO:0000256" key="4">
    <source>
        <dbReference type="ARBA" id="ARBA00022692"/>
    </source>
</evidence>
<keyword evidence="4 8" id="KW-0812">Transmembrane</keyword>
<evidence type="ECO:0000256" key="5">
    <source>
        <dbReference type="ARBA" id="ARBA00022989"/>
    </source>
</evidence>
<dbReference type="GO" id="GO:0005743">
    <property type="term" value="C:mitochondrial inner membrane"/>
    <property type="evidence" value="ECO:0007669"/>
    <property type="project" value="UniProtKB-SubCell"/>
</dbReference>
<feature type="transmembrane region" description="Helical" evidence="9">
    <location>
        <begin position="64"/>
        <end position="82"/>
    </location>
</feature>
<keyword evidence="6 9" id="KW-0472">Membrane</keyword>
<evidence type="ECO:0000256" key="6">
    <source>
        <dbReference type="ARBA" id="ARBA00023136"/>
    </source>
</evidence>
<sequence>MIWLVEFHSWRLEGLVLRNLELGLFYITAFAVIGILGLVLAGWGSGNKYGVLGGLRSAAQLISYEIPVIMVIVAVGMLAQSLDLRVIVASQQQIPYGLILPLGMVVFFIAGLAEVGRTPFDIYHAESEVVGGPFVEYSGAHWSVFFLAEYINTFAIAALVTLLFLGGWNWPWDAAALSWLPSLPDVAWLAPLLSVVWFLVKVYAVILVVFWIRGTFPRLRIDQLMSFAWKAMVPLSFYTIVITAFYLYYDWPGWTLTLMSVAGLVLVGYIVYRRMMAPVRRIAEIKARQARSLRSAGLPARQVNQSAECERC</sequence>
<organism evidence="10 11">
    <name type="scientific">Geodia barretti</name>
    <name type="common">Barrett's horny sponge</name>
    <dbReference type="NCBI Taxonomy" id="519541"/>
    <lineage>
        <taxon>Eukaryota</taxon>
        <taxon>Metazoa</taxon>
        <taxon>Porifera</taxon>
        <taxon>Demospongiae</taxon>
        <taxon>Heteroscleromorpha</taxon>
        <taxon>Tetractinellida</taxon>
        <taxon>Astrophorina</taxon>
        <taxon>Geodiidae</taxon>
        <taxon>Geodia</taxon>
    </lineage>
</organism>
<reference evidence="10" key="1">
    <citation type="submission" date="2023-03" db="EMBL/GenBank/DDBJ databases">
        <authorList>
            <person name="Steffen K."/>
            <person name="Cardenas P."/>
        </authorList>
    </citation>
    <scope>NUCLEOTIDE SEQUENCE</scope>
</reference>
<keyword evidence="5 9" id="KW-1133">Transmembrane helix</keyword>
<evidence type="ECO:0000256" key="2">
    <source>
        <dbReference type="ARBA" id="ARBA00010535"/>
    </source>
</evidence>
<evidence type="ECO:0000256" key="7">
    <source>
        <dbReference type="ARBA" id="ARBA00031024"/>
    </source>
</evidence>
<evidence type="ECO:0000256" key="8">
    <source>
        <dbReference type="RuleBase" id="RU000471"/>
    </source>
</evidence>
<dbReference type="InterPro" id="IPR001694">
    <property type="entry name" value="NADH_UbQ_OxRdtase_su1/FPO"/>
</dbReference>
<feature type="transmembrane region" description="Helical" evidence="9">
    <location>
        <begin position="188"/>
        <end position="212"/>
    </location>
</feature>
<name>A0AA35T065_GEOBA</name>
<dbReference type="AlphaFoldDB" id="A0AA35T065"/>
<dbReference type="PANTHER" id="PTHR11432">
    <property type="entry name" value="NADH DEHYDROGENASE SUBUNIT 1"/>
    <property type="match status" value="1"/>
</dbReference>
<feature type="transmembrane region" description="Helical" evidence="9">
    <location>
        <begin position="254"/>
        <end position="272"/>
    </location>
</feature>
<evidence type="ECO:0000313" key="11">
    <source>
        <dbReference type="Proteomes" id="UP001174909"/>
    </source>
</evidence>
<dbReference type="Pfam" id="PF00146">
    <property type="entry name" value="NADHdh"/>
    <property type="match status" value="1"/>
</dbReference>
<keyword evidence="8" id="KW-0520">NAD</keyword>
<evidence type="ECO:0000313" key="10">
    <source>
        <dbReference type="EMBL" id="CAI8038542.1"/>
    </source>
</evidence>
<dbReference type="GO" id="GO:0003954">
    <property type="term" value="F:NADH dehydrogenase activity"/>
    <property type="evidence" value="ECO:0007669"/>
    <property type="project" value="TreeGrafter"/>
</dbReference>
<gene>
    <name evidence="10" type="ORF">GBAR_LOCUS21487</name>
</gene>
<evidence type="ECO:0000256" key="1">
    <source>
        <dbReference type="ARBA" id="ARBA00004141"/>
    </source>
</evidence>
<comment type="subcellular location">
    <subcellularLocation>
        <location evidence="1">Membrane</location>
        <topology evidence="1">Multi-pass membrane protein</topology>
    </subcellularLocation>
    <subcellularLocation>
        <location evidence="8">Mitochondrion inner membrane</location>
        <topology evidence="8">Multi-pass membrane protein</topology>
    </subcellularLocation>
</comment>
<dbReference type="Proteomes" id="UP001174909">
    <property type="component" value="Unassembled WGS sequence"/>
</dbReference>
<comment type="caution">
    <text evidence="10">The sequence shown here is derived from an EMBL/GenBank/DDBJ whole genome shotgun (WGS) entry which is preliminary data.</text>
</comment>
<evidence type="ECO:0000256" key="9">
    <source>
        <dbReference type="SAM" id="Phobius"/>
    </source>
</evidence>
<feature type="transmembrane region" description="Helical" evidence="9">
    <location>
        <begin position="224"/>
        <end position="248"/>
    </location>
</feature>
<comment type="similarity">
    <text evidence="2 8">Belongs to the complex I subunit 1 family.</text>
</comment>
<keyword evidence="11" id="KW-1185">Reference proteome</keyword>
<dbReference type="EMBL" id="CASHTH010002999">
    <property type="protein sequence ID" value="CAI8038542.1"/>
    <property type="molecule type" value="Genomic_DNA"/>
</dbReference>
<feature type="transmembrane region" description="Helical" evidence="9">
    <location>
        <begin position="23"/>
        <end position="43"/>
    </location>
</feature>
<proteinExistence type="inferred from homology"/>
<dbReference type="GO" id="GO:0009060">
    <property type="term" value="P:aerobic respiration"/>
    <property type="evidence" value="ECO:0007669"/>
    <property type="project" value="TreeGrafter"/>
</dbReference>